<reference evidence="11" key="1">
    <citation type="submission" date="2021-01" db="EMBL/GenBank/DDBJ databases">
        <authorList>
            <person name="Corre E."/>
            <person name="Pelletier E."/>
            <person name="Niang G."/>
            <person name="Scheremetjew M."/>
            <person name="Finn R."/>
            <person name="Kale V."/>
            <person name="Holt S."/>
            <person name="Cochrane G."/>
            <person name="Meng A."/>
            <person name="Brown T."/>
            <person name="Cohen L."/>
        </authorList>
    </citation>
    <scope>NUCLEOTIDE SEQUENCE</scope>
    <source>
        <strain evidence="11">NIES-2562</strain>
    </source>
</reference>
<proteinExistence type="predicted"/>
<dbReference type="InterPro" id="IPR001650">
    <property type="entry name" value="Helicase_C-like"/>
</dbReference>
<keyword evidence="4" id="KW-0378">Hydrolase</keyword>
<feature type="domain" description="Helicase C-terminal" evidence="10">
    <location>
        <begin position="225"/>
        <end position="401"/>
    </location>
</feature>
<evidence type="ECO:0000256" key="4">
    <source>
        <dbReference type="ARBA" id="ARBA00022801"/>
    </source>
</evidence>
<dbReference type="CDD" id="cd17913">
    <property type="entry name" value="DEXQc_Suv3"/>
    <property type="match status" value="1"/>
</dbReference>
<dbReference type="InterPro" id="IPR022192">
    <property type="entry name" value="SUV3_C"/>
</dbReference>
<dbReference type="InterPro" id="IPR055206">
    <property type="entry name" value="DEXQc_SUV3"/>
</dbReference>
<comment type="subcellular location">
    <subcellularLocation>
        <location evidence="1">Mitochondrion</location>
    </subcellularLocation>
</comment>
<evidence type="ECO:0000256" key="7">
    <source>
        <dbReference type="ARBA" id="ARBA00022946"/>
    </source>
</evidence>
<keyword evidence="5" id="KW-0347">Helicase</keyword>
<evidence type="ECO:0000256" key="3">
    <source>
        <dbReference type="ARBA" id="ARBA00022741"/>
    </source>
</evidence>
<dbReference type="Pfam" id="PF00271">
    <property type="entry name" value="Helicase_C"/>
    <property type="match status" value="1"/>
</dbReference>
<name>A0A7S3D4P4_9EUKA</name>
<protein>
    <recommendedName>
        <fullName evidence="2">RNA helicase</fullName>
        <ecNumber evidence="2">3.6.4.13</ecNumber>
    </recommendedName>
</protein>
<dbReference type="EMBL" id="HBIB01013063">
    <property type="protein sequence ID" value="CAE0246421.1"/>
    <property type="molecule type" value="Transcribed_RNA"/>
</dbReference>
<dbReference type="InterPro" id="IPR044774">
    <property type="entry name" value="Suv3_DEXQc"/>
</dbReference>
<dbReference type="GO" id="GO:0000965">
    <property type="term" value="P:mitochondrial RNA 3'-end processing"/>
    <property type="evidence" value="ECO:0007669"/>
    <property type="project" value="TreeGrafter"/>
</dbReference>
<dbReference type="SUPFAM" id="SSF52540">
    <property type="entry name" value="P-loop containing nucleoside triphosphate hydrolases"/>
    <property type="match status" value="1"/>
</dbReference>
<evidence type="ECO:0000313" key="11">
    <source>
        <dbReference type="EMBL" id="CAE0246421.1"/>
    </source>
</evidence>
<dbReference type="Gene3D" id="1.20.58.1080">
    <property type="match status" value="1"/>
</dbReference>
<sequence length="579" mass="64910">MALTLRSFFAIGRRALQHVAVATAALRSIGTPPARLAGSLALNPLHIEKAERAARVRSPQLWYPATRRMKRKVILHLGPTNSGKTHGALERLKQADSGMYCAPLRLLAWEVFDRLNTLGKACDLITGQEIEEKEGSSLLSCTVEMVPTDTRVDVAVIDEMQMIGDSKRGWAWTRAFLGIQADEVHCCGDTTSEMLIRSLCELTGDECIVQEKRERLCPLVVDKRSLKGELSRLEEGDCIVAFSRRQIYDIRQRVEGLAGKKCAVVYGSLPPEARKDQARRFNDRVDGVNILVASDAVGMGLNLQIRRVIFSAVEKYDGEKRRPLSDSEVRQIAGRAGRFGSCFPIGRVSAMSKDALRFIKRALESGPLPPLEQAGFFPLVEQIEAFASALHPSSPSLSELLSLFLAKMEEARTESGSSMGGERRGNVNSFFLCSPEEIIEVSKVVEKYDMPLRHLLTLSLSPVDANDMCSLQMIKACARGLEVGQVDIPHHFTDIPRLPRRDEKRRAAVLSQLESFHKAYDLYLWLAIRFPEAFISVDQATALRDEVVKRINELLTNGVKLKAKKYERRRKKWQPRMRR</sequence>
<dbReference type="InterPro" id="IPR027417">
    <property type="entry name" value="P-loop_NTPase"/>
</dbReference>
<dbReference type="Pfam" id="PF22527">
    <property type="entry name" value="DEXQc_Suv3"/>
    <property type="match status" value="1"/>
</dbReference>
<dbReference type="EC" id="3.6.4.13" evidence="2"/>
<organism evidence="11">
    <name type="scientific">Palpitomonas bilix</name>
    <dbReference type="NCBI Taxonomy" id="652834"/>
    <lineage>
        <taxon>Eukaryota</taxon>
        <taxon>Eukaryota incertae sedis</taxon>
    </lineage>
</organism>
<keyword evidence="8" id="KW-0496">Mitochondrion</keyword>
<evidence type="ECO:0000256" key="2">
    <source>
        <dbReference type="ARBA" id="ARBA00012552"/>
    </source>
</evidence>
<dbReference type="PROSITE" id="PS51194">
    <property type="entry name" value="HELICASE_CTER"/>
    <property type="match status" value="1"/>
</dbReference>
<evidence type="ECO:0000259" key="10">
    <source>
        <dbReference type="PROSITE" id="PS51194"/>
    </source>
</evidence>
<dbReference type="Pfam" id="PF12513">
    <property type="entry name" value="SUV3_C"/>
    <property type="match status" value="1"/>
</dbReference>
<dbReference type="Gene3D" id="1.20.272.40">
    <property type="match status" value="1"/>
</dbReference>
<dbReference type="PANTHER" id="PTHR12131">
    <property type="entry name" value="ATP-DEPENDENT RNA AND DNA HELICASE"/>
    <property type="match status" value="1"/>
</dbReference>
<dbReference type="FunFam" id="3.40.50.300:FF:000269">
    <property type="entry name" value="ATP-dependent RNA helicase SUPV3L1, mitochondrial"/>
    <property type="match status" value="1"/>
</dbReference>
<dbReference type="SMART" id="SM00490">
    <property type="entry name" value="HELICc"/>
    <property type="match status" value="1"/>
</dbReference>
<dbReference type="InterPro" id="IPR050699">
    <property type="entry name" value="RNA-DNA_Helicase"/>
</dbReference>
<keyword evidence="3" id="KW-0547">Nucleotide-binding</keyword>
<dbReference type="GO" id="GO:0003724">
    <property type="term" value="F:RNA helicase activity"/>
    <property type="evidence" value="ECO:0007669"/>
    <property type="project" value="UniProtKB-EC"/>
</dbReference>
<evidence type="ECO:0000256" key="6">
    <source>
        <dbReference type="ARBA" id="ARBA00022840"/>
    </source>
</evidence>
<evidence type="ECO:0000256" key="5">
    <source>
        <dbReference type="ARBA" id="ARBA00022806"/>
    </source>
</evidence>
<evidence type="ECO:0000256" key="9">
    <source>
        <dbReference type="ARBA" id="ARBA00047984"/>
    </source>
</evidence>
<accession>A0A7S3D4P4</accession>
<dbReference type="AlphaFoldDB" id="A0A7S3D4P4"/>
<comment type="catalytic activity">
    <reaction evidence="9">
        <text>ATP + H2O = ADP + phosphate + H(+)</text>
        <dbReference type="Rhea" id="RHEA:13065"/>
        <dbReference type="ChEBI" id="CHEBI:15377"/>
        <dbReference type="ChEBI" id="CHEBI:15378"/>
        <dbReference type="ChEBI" id="CHEBI:30616"/>
        <dbReference type="ChEBI" id="CHEBI:43474"/>
        <dbReference type="ChEBI" id="CHEBI:456216"/>
        <dbReference type="EC" id="3.6.4.13"/>
    </reaction>
</comment>
<dbReference type="PANTHER" id="PTHR12131:SF1">
    <property type="entry name" value="ATP-DEPENDENT RNA HELICASE SUPV3L1, MITOCHONDRIAL-RELATED"/>
    <property type="match status" value="1"/>
</dbReference>
<evidence type="ECO:0000256" key="8">
    <source>
        <dbReference type="ARBA" id="ARBA00023128"/>
    </source>
</evidence>
<dbReference type="GO" id="GO:0045025">
    <property type="term" value="C:mitochondrial degradosome"/>
    <property type="evidence" value="ECO:0007669"/>
    <property type="project" value="TreeGrafter"/>
</dbReference>
<keyword evidence="6" id="KW-0067">ATP-binding</keyword>
<dbReference type="CDD" id="cd18805">
    <property type="entry name" value="SF2_C_suv3"/>
    <property type="match status" value="1"/>
</dbReference>
<dbReference type="FunFam" id="3.40.50.300:FF:000957">
    <property type="entry name" value="ATP-dependent RNA helicase SUV3L, mitochondrial"/>
    <property type="match status" value="1"/>
</dbReference>
<dbReference type="Gene3D" id="3.40.50.300">
    <property type="entry name" value="P-loop containing nucleotide triphosphate hydrolases"/>
    <property type="match status" value="2"/>
</dbReference>
<gene>
    <name evidence="11" type="ORF">PBIL07802_LOCUS8604</name>
</gene>
<evidence type="ECO:0000256" key="1">
    <source>
        <dbReference type="ARBA" id="ARBA00004173"/>
    </source>
</evidence>
<keyword evidence="7" id="KW-0809">Transit peptide</keyword>
<dbReference type="GO" id="GO:0016787">
    <property type="term" value="F:hydrolase activity"/>
    <property type="evidence" value="ECO:0007669"/>
    <property type="project" value="UniProtKB-KW"/>
</dbReference>
<dbReference type="GO" id="GO:0005524">
    <property type="term" value="F:ATP binding"/>
    <property type="evidence" value="ECO:0007669"/>
    <property type="project" value="UniProtKB-KW"/>
</dbReference>